<gene>
    <name evidence="4" type="ORF">TT172_LOCUS3254</name>
</gene>
<sequence>MESNNSVLADPSTYPADLAGLCPKLPVRVSRNPELADRGALRAQSDWKSLFGSLPRGFAGTMGPEHNLIATCLPEALPDRIELVTYACEIALLAYDAIEGAEDPMAAAAPFVADLLQASQFSTEHPGEVEPHHSPAGGLLAQVCRAIVTIDPRAGRDALRWVAKWTATFMTLPKHREFRDLEHYLEHRRVDVSSDAFLGMAVLSMGLNIPEEQQQACLELSEPLWRQLSLAKDYVSWEREFMAASAHDDMVVNNAVWVLMKQHAMTCEEAQAVCRERANRYAAEYLQVLETVDARDDLCADAKSLLHTLQLAMSGNVVWCLQSPRYNPARWLSTAQLEIAKAVGAEEAHSWSRANPLAVNGDIKNANGRAHGLSVNGVSHRAVPVAVAVVRDVPALSTEVLEAPSRYVDTMPSKGFRDRLIDALNLSFRVPPEEVATIKKLVNLLHGASLMLDDIQDGSAFRRGRPATHLVFGQGLTINSAAHCFLDALREVMNLKSELCMDYFCEGVRELYIAQSHDLTWTANLRCPTEDEYLAMVDGKTGGLFQMSAKLLDAKSVSPERPDLTLLTRLMRLFDRLIQIREDYMNLTSTEKGFSEDLDERIYSLPLIHALGRCQDDRAPEICGAHDATLLRSMLSQRRAVGEMTLEQKKVLLQHLKDRGSLEYTRDAMAVLMAEIRSLSSQMGLLENAKWTALLEAVAV</sequence>
<dbReference type="Gene3D" id="1.10.600.10">
    <property type="entry name" value="Farnesyl Diphosphate Synthase"/>
    <property type="match status" value="2"/>
</dbReference>
<evidence type="ECO:0000256" key="1">
    <source>
        <dbReference type="ARBA" id="ARBA00022679"/>
    </source>
</evidence>
<dbReference type="Proteomes" id="UP000289323">
    <property type="component" value="Unassembled WGS sequence"/>
</dbReference>
<dbReference type="InterPro" id="IPR008949">
    <property type="entry name" value="Isoprenoid_synthase_dom_sf"/>
</dbReference>
<evidence type="ECO:0000313" key="4">
    <source>
        <dbReference type="EMBL" id="SPQ20835.1"/>
    </source>
</evidence>
<dbReference type="PROSITE" id="PS00723">
    <property type="entry name" value="POLYPRENYL_SYNTHASE_1"/>
    <property type="match status" value="1"/>
</dbReference>
<dbReference type="GO" id="GO:0008299">
    <property type="term" value="P:isoprenoid biosynthetic process"/>
    <property type="evidence" value="ECO:0007669"/>
    <property type="project" value="InterPro"/>
</dbReference>
<dbReference type="EMBL" id="OUUZ01000008">
    <property type="protein sequence ID" value="SPQ20835.1"/>
    <property type="molecule type" value="Genomic_DNA"/>
</dbReference>
<dbReference type="Pfam" id="PF00348">
    <property type="entry name" value="polyprenyl_synt"/>
    <property type="match status" value="1"/>
</dbReference>
<reference evidence="4 5" key="1">
    <citation type="submission" date="2018-04" db="EMBL/GenBank/DDBJ databases">
        <authorList>
            <person name="Huttner S."/>
            <person name="Dainat J."/>
        </authorList>
    </citation>
    <scope>NUCLEOTIDE SEQUENCE [LARGE SCALE GENOMIC DNA]</scope>
</reference>
<dbReference type="GO" id="GO:0046872">
    <property type="term" value="F:metal ion binding"/>
    <property type="evidence" value="ECO:0007669"/>
    <property type="project" value="UniProtKB-KW"/>
</dbReference>
<keyword evidence="3" id="KW-0460">Magnesium</keyword>
<dbReference type="GO" id="GO:0004659">
    <property type="term" value="F:prenyltransferase activity"/>
    <property type="evidence" value="ECO:0007669"/>
    <property type="project" value="InterPro"/>
</dbReference>
<protein>
    <submittedName>
        <fullName evidence="4">9cb324b4-0b90-4978-a3ba-ae3a0dfea05f</fullName>
    </submittedName>
</protein>
<organism evidence="4 5">
    <name type="scientific">Thermothielavioides terrestris</name>
    <dbReference type="NCBI Taxonomy" id="2587410"/>
    <lineage>
        <taxon>Eukaryota</taxon>
        <taxon>Fungi</taxon>
        <taxon>Dikarya</taxon>
        <taxon>Ascomycota</taxon>
        <taxon>Pezizomycotina</taxon>
        <taxon>Sordariomycetes</taxon>
        <taxon>Sordariomycetidae</taxon>
        <taxon>Sordariales</taxon>
        <taxon>Chaetomiaceae</taxon>
        <taxon>Thermothielavioides</taxon>
    </lineage>
</organism>
<dbReference type="PANTHER" id="PTHR12001">
    <property type="entry name" value="GERANYLGERANYL PYROPHOSPHATE SYNTHASE"/>
    <property type="match status" value="1"/>
</dbReference>
<dbReference type="InterPro" id="IPR033749">
    <property type="entry name" value="Polyprenyl_synt_CS"/>
</dbReference>
<name>A0A446BED9_9PEZI</name>
<accession>A0A446BED9</accession>
<keyword evidence="1" id="KW-0808">Transferase</keyword>
<keyword evidence="2" id="KW-0479">Metal-binding</keyword>
<dbReference type="SUPFAM" id="SSF48576">
    <property type="entry name" value="Terpenoid synthases"/>
    <property type="match status" value="2"/>
</dbReference>
<dbReference type="AlphaFoldDB" id="A0A446BED9"/>
<dbReference type="GO" id="GO:0043386">
    <property type="term" value="P:mycotoxin biosynthetic process"/>
    <property type="evidence" value="ECO:0007669"/>
    <property type="project" value="UniProtKB-ARBA"/>
</dbReference>
<evidence type="ECO:0000256" key="2">
    <source>
        <dbReference type="ARBA" id="ARBA00022723"/>
    </source>
</evidence>
<dbReference type="GO" id="GO:0046165">
    <property type="term" value="P:alcohol biosynthetic process"/>
    <property type="evidence" value="ECO:0007669"/>
    <property type="project" value="UniProtKB-ARBA"/>
</dbReference>
<evidence type="ECO:0000256" key="3">
    <source>
        <dbReference type="ARBA" id="ARBA00022842"/>
    </source>
</evidence>
<dbReference type="Pfam" id="PF19086">
    <property type="entry name" value="Terpene_syn_C_2"/>
    <property type="match status" value="1"/>
</dbReference>
<dbReference type="InterPro" id="IPR000092">
    <property type="entry name" value="Polyprenyl_synt"/>
</dbReference>
<proteinExistence type="predicted"/>
<evidence type="ECO:0000313" key="5">
    <source>
        <dbReference type="Proteomes" id="UP000289323"/>
    </source>
</evidence>
<dbReference type="PANTHER" id="PTHR12001:SF72">
    <property type="entry name" value="THIJ_PFPI FAMILY PROTEIN (AFU_ORTHOLOGUE AFUA_3G01210)-RELATED"/>
    <property type="match status" value="1"/>
</dbReference>